<keyword evidence="3" id="KW-1185">Reference proteome</keyword>
<feature type="domain" description="Protein kinase" evidence="1">
    <location>
        <begin position="1"/>
        <end position="242"/>
    </location>
</feature>
<dbReference type="PANTHER" id="PTHR34512:SF30">
    <property type="entry name" value="OUTER MEMBRANE PROTEIN ASSEMBLY FACTOR BAMB"/>
    <property type="match status" value="1"/>
</dbReference>
<dbReference type="Gene3D" id="1.10.510.10">
    <property type="entry name" value="Transferase(Phosphotransferase) domain 1"/>
    <property type="match status" value="1"/>
</dbReference>
<dbReference type="Gene3D" id="3.30.200.20">
    <property type="entry name" value="Phosphorylase Kinase, domain 1"/>
    <property type="match status" value="1"/>
</dbReference>
<dbReference type="Pfam" id="PF13360">
    <property type="entry name" value="PQQ_2"/>
    <property type="match status" value="3"/>
</dbReference>
<dbReference type="InterPro" id="IPR008271">
    <property type="entry name" value="Ser/Thr_kinase_AS"/>
</dbReference>
<dbReference type="Pfam" id="PF00069">
    <property type="entry name" value="Pkinase"/>
    <property type="match status" value="1"/>
</dbReference>
<dbReference type="Gene3D" id="2.130.10.10">
    <property type="entry name" value="YVTN repeat-like/Quinoprotein amine dehydrogenase"/>
    <property type="match status" value="1"/>
</dbReference>
<gene>
    <name evidence="2" type="ORF">E1286_13500</name>
</gene>
<dbReference type="SUPFAM" id="SSF56112">
    <property type="entry name" value="Protein kinase-like (PK-like)"/>
    <property type="match status" value="1"/>
</dbReference>
<evidence type="ECO:0000313" key="3">
    <source>
        <dbReference type="Proteomes" id="UP000295302"/>
    </source>
</evidence>
<evidence type="ECO:0000313" key="2">
    <source>
        <dbReference type="EMBL" id="TDD49740.1"/>
    </source>
</evidence>
<dbReference type="GO" id="GO:0005524">
    <property type="term" value="F:ATP binding"/>
    <property type="evidence" value="ECO:0007669"/>
    <property type="project" value="InterPro"/>
</dbReference>
<evidence type="ECO:0000259" key="1">
    <source>
        <dbReference type="PROSITE" id="PS50011"/>
    </source>
</evidence>
<dbReference type="Gene3D" id="2.40.128.630">
    <property type="match status" value="2"/>
</dbReference>
<dbReference type="GO" id="GO:0004674">
    <property type="term" value="F:protein serine/threonine kinase activity"/>
    <property type="evidence" value="ECO:0007669"/>
    <property type="project" value="UniProtKB-KW"/>
</dbReference>
<dbReference type="InterPro" id="IPR011009">
    <property type="entry name" value="Kinase-like_dom_sf"/>
</dbReference>
<reference evidence="2 3" key="1">
    <citation type="submission" date="2019-03" db="EMBL/GenBank/DDBJ databases">
        <title>Draft genome sequences of novel Actinobacteria.</title>
        <authorList>
            <person name="Sahin N."/>
            <person name="Ay H."/>
            <person name="Saygin H."/>
        </authorList>
    </citation>
    <scope>NUCLEOTIDE SEQUENCE [LARGE SCALE GENOMIC DNA]</scope>
    <source>
        <strain evidence="2 3">CH32</strain>
    </source>
</reference>
<dbReference type="InterPro" id="IPR000719">
    <property type="entry name" value="Prot_kinase_dom"/>
</dbReference>
<dbReference type="Gene3D" id="2.40.10.480">
    <property type="match status" value="1"/>
</dbReference>
<keyword evidence="2" id="KW-0418">Kinase</keyword>
<keyword evidence="2" id="KW-0723">Serine/threonine-protein kinase</keyword>
<dbReference type="SMART" id="SM00220">
    <property type="entry name" value="S_TKc"/>
    <property type="match status" value="1"/>
</dbReference>
<dbReference type="AlphaFoldDB" id="A0A4R4YXQ6"/>
<dbReference type="InterPro" id="IPR002372">
    <property type="entry name" value="PQQ_rpt_dom"/>
</dbReference>
<dbReference type="PROSITE" id="PS00108">
    <property type="entry name" value="PROTEIN_KINASE_ST"/>
    <property type="match status" value="1"/>
</dbReference>
<dbReference type="Proteomes" id="UP000295302">
    <property type="component" value="Unassembled WGS sequence"/>
</dbReference>
<dbReference type="OrthoDB" id="155383at2"/>
<dbReference type="InterPro" id="IPR011047">
    <property type="entry name" value="Quinoprotein_ADH-like_sf"/>
</dbReference>
<dbReference type="InterPro" id="IPR018391">
    <property type="entry name" value="PQQ_b-propeller_rpt"/>
</dbReference>
<protein>
    <submittedName>
        <fullName evidence="2">Serine/threonine protein kinase</fullName>
    </submittedName>
</protein>
<sequence length="663" mass="70389">MGRVYLGRSRSGRAVAVKVIRPDLADDQDFRRRFGREIALARTVSGFFTAAVVDADPDGSPPWMATAYVPGMSLGDAVREYGPWPEASVLALGVGLAEALESIHAAGVVHRDLKPSNVLLAADGPRLIDFGISVATEASRLTQTGMAVGTPGFISPEQLTGAPVGAASDVFCLAAVLVFTATGTGPFGTGSWQGLWYRTVNQEPDLTALSPRLRAVVAPCLAKQPEQRPTVAALLEELTPSVADGRTVAEIFTQTTWLPEPVAEIARTQIAPPWMTPTPIAPTPAGILPTPSTPAGTSRRRALIALATIGTAIAGLTGWQFLGNGRQPWFFITGDRVDSSTAVADRQLWSFTTGDPVTSSPTVANGVVYVGSDDNKLYALDAVTGQQRWSFTTGGEIGSSPTVAEGAVYVGDDRSMKLYAVDTATGRKRWSFTTDGRVRSSPAIADGVVYFGSYDNELYALDAVTGRKRWSFNTGDYVYSSPVVANGVVYFGSNDNKLYAVDTATGRKHWSFNTGGGVNSSPAIADGMVYVGSDDNKLYALDADHGQQRWSFTTGGEVISSPAIADGVVYFGSYDKKLYALDAATGRKRWSFNTGDYVNSSPVVANGVVYFGSNDSKLYAVDTVTGRQRWSFTTGDGVVSSPAVANGAVYVGSIDKKLYARRM</sequence>
<accession>A0A4R4YXQ6</accession>
<organism evidence="2 3">
    <name type="scientific">Nonomuraea terrae</name>
    <dbReference type="NCBI Taxonomy" id="2530383"/>
    <lineage>
        <taxon>Bacteria</taxon>
        <taxon>Bacillati</taxon>
        <taxon>Actinomycetota</taxon>
        <taxon>Actinomycetes</taxon>
        <taxon>Streptosporangiales</taxon>
        <taxon>Streptosporangiaceae</taxon>
        <taxon>Nonomuraea</taxon>
    </lineage>
</organism>
<dbReference type="PROSITE" id="PS50011">
    <property type="entry name" value="PROTEIN_KINASE_DOM"/>
    <property type="match status" value="1"/>
</dbReference>
<name>A0A4R4YXQ6_9ACTN</name>
<proteinExistence type="predicted"/>
<dbReference type="PANTHER" id="PTHR34512">
    <property type="entry name" value="CELL SURFACE PROTEIN"/>
    <property type="match status" value="1"/>
</dbReference>
<dbReference type="CDD" id="cd14014">
    <property type="entry name" value="STKc_PknB_like"/>
    <property type="match status" value="1"/>
</dbReference>
<dbReference type="EMBL" id="SMKQ01000030">
    <property type="protein sequence ID" value="TDD49740.1"/>
    <property type="molecule type" value="Genomic_DNA"/>
</dbReference>
<dbReference type="SUPFAM" id="SSF50998">
    <property type="entry name" value="Quinoprotein alcohol dehydrogenase-like"/>
    <property type="match status" value="2"/>
</dbReference>
<comment type="caution">
    <text evidence="2">The sequence shown here is derived from an EMBL/GenBank/DDBJ whole genome shotgun (WGS) entry which is preliminary data.</text>
</comment>
<dbReference type="InterPro" id="IPR015943">
    <property type="entry name" value="WD40/YVTN_repeat-like_dom_sf"/>
</dbReference>
<dbReference type="SMART" id="SM00564">
    <property type="entry name" value="PQQ"/>
    <property type="match status" value="7"/>
</dbReference>
<keyword evidence="2" id="KW-0808">Transferase</keyword>